<keyword evidence="3" id="KW-1185">Reference proteome</keyword>
<dbReference type="OrthoDB" id="330637at2759"/>
<dbReference type="InterPro" id="IPR029044">
    <property type="entry name" value="Nucleotide-diphossugar_trans"/>
</dbReference>
<dbReference type="AlphaFoldDB" id="A0A834I8E7"/>
<reference evidence="2" key="1">
    <citation type="submission" date="2020-08" db="EMBL/GenBank/DDBJ databases">
        <title>Genome sequencing and assembly of the red palm weevil Rhynchophorus ferrugineus.</title>
        <authorList>
            <person name="Dias G.B."/>
            <person name="Bergman C.M."/>
            <person name="Manee M."/>
        </authorList>
    </citation>
    <scope>NUCLEOTIDE SEQUENCE</scope>
    <source>
        <strain evidence="2">AA-2017</strain>
        <tissue evidence="2">Whole larva</tissue>
    </source>
</reference>
<sequence>MTLFRCNMLAGPVRRCKKILPVTVVSSVILFLLIWRYTNRRENEIHPKHIFRENQEEYVDNNGIRVVIGHYVGNPVRPIPDATYKMINENRFNPQPNAGKNGNPVVIQSNDLVLRQQLYQINRFNLLASDKIPLNRSLPDYRRKR</sequence>
<name>A0A834I8E7_RHYFE</name>
<protein>
    <submittedName>
        <fullName evidence="2">Uncharacterized protein</fullName>
    </submittedName>
</protein>
<dbReference type="Gene3D" id="3.90.550.10">
    <property type="entry name" value="Spore Coat Polysaccharide Biosynthesis Protein SpsA, Chain A"/>
    <property type="match status" value="1"/>
</dbReference>
<evidence type="ECO:0000313" key="2">
    <source>
        <dbReference type="EMBL" id="KAF7276422.1"/>
    </source>
</evidence>
<keyword evidence="1" id="KW-0472">Membrane</keyword>
<proteinExistence type="predicted"/>
<dbReference type="Proteomes" id="UP000625711">
    <property type="component" value="Unassembled WGS sequence"/>
</dbReference>
<evidence type="ECO:0000313" key="3">
    <source>
        <dbReference type="Proteomes" id="UP000625711"/>
    </source>
</evidence>
<dbReference type="EMBL" id="JAACXV010006849">
    <property type="protein sequence ID" value="KAF7276422.1"/>
    <property type="molecule type" value="Genomic_DNA"/>
</dbReference>
<feature type="transmembrane region" description="Helical" evidence="1">
    <location>
        <begin position="20"/>
        <end position="38"/>
    </location>
</feature>
<evidence type="ECO:0000256" key="1">
    <source>
        <dbReference type="SAM" id="Phobius"/>
    </source>
</evidence>
<keyword evidence="1" id="KW-1133">Transmembrane helix</keyword>
<organism evidence="2 3">
    <name type="scientific">Rhynchophorus ferrugineus</name>
    <name type="common">Red palm weevil</name>
    <name type="synonym">Curculio ferrugineus</name>
    <dbReference type="NCBI Taxonomy" id="354439"/>
    <lineage>
        <taxon>Eukaryota</taxon>
        <taxon>Metazoa</taxon>
        <taxon>Ecdysozoa</taxon>
        <taxon>Arthropoda</taxon>
        <taxon>Hexapoda</taxon>
        <taxon>Insecta</taxon>
        <taxon>Pterygota</taxon>
        <taxon>Neoptera</taxon>
        <taxon>Endopterygota</taxon>
        <taxon>Coleoptera</taxon>
        <taxon>Polyphaga</taxon>
        <taxon>Cucujiformia</taxon>
        <taxon>Curculionidae</taxon>
        <taxon>Dryophthorinae</taxon>
        <taxon>Rhynchophorus</taxon>
    </lineage>
</organism>
<keyword evidence="1" id="KW-0812">Transmembrane</keyword>
<accession>A0A834I8E7</accession>
<gene>
    <name evidence="2" type="ORF">GWI33_010339</name>
</gene>
<comment type="caution">
    <text evidence="2">The sequence shown here is derived from an EMBL/GenBank/DDBJ whole genome shotgun (WGS) entry which is preliminary data.</text>
</comment>